<feature type="binding site" evidence="12">
    <location>
        <position position="252"/>
    </location>
    <ligand>
        <name>Zn(2+)</name>
        <dbReference type="ChEBI" id="CHEBI:29105"/>
    </ligand>
</feature>
<dbReference type="GO" id="GO:0103117">
    <property type="term" value="F:UDP-3-O-acyl-N-acetylglucosamine deacetylase activity"/>
    <property type="evidence" value="ECO:0007669"/>
    <property type="project" value="UniProtKB-UniRule"/>
</dbReference>
<dbReference type="SUPFAM" id="SSF54211">
    <property type="entry name" value="Ribosomal protein S5 domain 2-like"/>
    <property type="match status" value="2"/>
</dbReference>
<evidence type="ECO:0000313" key="13">
    <source>
        <dbReference type="EMBL" id="PXX43995.1"/>
    </source>
</evidence>
<evidence type="ECO:0000256" key="1">
    <source>
        <dbReference type="ARBA" id="ARBA00001947"/>
    </source>
</evidence>
<evidence type="ECO:0000256" key="5">
    <source>
        <dbReference type="ARBA" id="ARBA00022516"/>
    </source>
</evidence>
<feature type="active site" description="Proton donor" evidence="12">
    <location>
        <position position="279"/>
    </location>
</feature>
<dbReference type="GO" id="GO:0016020">
    <property type="term" value="C:membrane"/>
    <property type="evidence" value="ECO:0007669"/>
    <property type="project" value="GOC"/>
</dbReference>
<dbReference type="AlphaFoldDB" id="A0A318J7G4"/>
<comment type="pathway">
    <text evidence="3 12">Glycolipid biosynthesis; lipid IV(A) biosynthesis; lipid IV(A) from (3R)-3-hydroxytetradecanoyl-[acyl-carrier-protein] and UDP-N-acetyl-alpha-D-glucosamine: step 2/6.</text>
</comment>
<dbReference type="NCBIfam" id="TIGR00325">
    <property type="entry name" value="lpxC"/>
    <property type="match status" value="1"/>
</dbReference>
<dbReference type="HAMAP" id="MF_00388">
    <property type="entry name" value="LpxC"/>
    <property type="match status" value="1"/>
</dbReference>
<dbReference type="GO" id="GO:0046872">
    <property type="term" value="F:metal ion binding"/>
    <property type="evidence" value="ECO:0007669"/>
    <property type="project" value="UniProtKB-KW"/>
</dbReference>
<keyword evidence="8 12" id="KW-0378">Hydrolase</keyword>
<keyword evidence="7 12" id="KW-0479">Metal-binding</keyword>
<dbReference type="InterPro" id="IPR020568">
    <property type="entry name" value="Ribosomal_Su5_D2-typ_SF"/>
</dbReference>
<protein>
    <recommendedName>
        <fullName evidence="4 12">UDP-3-O-acyl-N-acetylglucosamine deacetylase</fullName>
        <shortName evidence="12">UDP-3-O-acyl-GlcNAc deacetylase</shortName>
        <ecNumber evidence="4 12">3.5.1.108</ecNumber>
    </recommendedName>
    <alternativeName>
        <fullName evidence="12">UDP-3-O-[R-3-hydroxymyristoyl]-N-acetylglucosamine deacetylase</fullName>
    </alternativeName>
</protein>
<keyword evidence="9 12" id="KW-0862">Zinc</keyword>
<evidence type="ECO:0000256" key="4">
    <source>
        <dbReference type="ARBA" id="ARBA00012745"/>
    </source>
</evidence>
<dbReference type="Gene3D" id="3.30.230.20">
    <property type="entry name" value="lpxc deacetylase, domain 1"/>
    <property type="match status" value="1"/>
</dbReference>
<evidence type="ECO:0000256" key="6">
    <source>
        <dbReference type="ARBA" id="ARBA00022556"/>
    </source>
</evidence>
<feature type="binding site" evidence="12">
    <location>
        <position position="89"/>
    </location>
    <ligand>
        <name>Zn(2+)</name>
        <dbReference type="ChEBI" id="CHEBI:29105"/>
    </ligand>
</feature>
<name>A0A318J7G4_9BURK</name>
<evidence type="ECO:0000256" key="12">
    <source>
        <dbReference type="HAMAP-Rule" id="MF_00388"/>
    </source>
</evidence>
<keyword evidence="6 12" id="KW-0441">Lipid A biosynthesis</keyword>
<dbReference type="EMBL" id="QJKB01000003">
    <property type="protein sequence ID" value="PXX43995.1"/>
    <property type="molecule type" value="Genomic_DNA"/>
</dbReference>
<evidence type="ECO:0000256" key="9">
    <source>
        <dbReference type="ARBA" id="ARBA00022833"/>
    </source>
</evidence>
<sequence>MRNCLKRYNSAMLKQRTIKQVVKTVGVGLHSGTKVELVMRPAPVDTGIIFTRTDLNPPVVLPAQALAVGDTRMASTLSNEHGKVSTVEHLLSACAGLGIDNLYIDVSAEEIPIMDGSASSFVYLLQQAGMQEQDAAKKFIRVLKPVEIREGTGKSEKWARLEPFNGFKLHFFIEFNHPAVDGTVQTAVVDFASSTFVQDVARARTFGFMQDVEMLRGIGLARGGSMENAIVMDEYRILNSDGLRFDDEFVRHKILDAIGDLYLIGHPFLASYTAHKSGHGLNNQLLRALLAQPDAYEIVSFDDLGTAPPTYATQVDREWALA</sequence>
<dbReference type="PANTHER" id="PTHR33694:SF1">
    <property type="entry name" value="UDP-3-O-ACYL-N-ACETYLGLUCOSAMINE DEACETYLASE 1, MITOCHONDRIAL-RELATED"/>
    <property type="match status" value="1"/>
</dbReference>
<dbReference type="Pfam" id="PF03331">
    <property type="entry name" value="LpxC"/>
    <property type="match status" value="1"/>
</dbReference>
<dbReference type="Proteomes" id="UP000247792">
    <property type="component" value="Unassembled WGS sequence"/>
</dbReference>
<dbReference type="EC" id="3.5.1.108" evidence="4 12"/>
<dbReference type="GO" id="GO:0009245">
    <property type="term" value="P:lipid A biosynthetic process"/>
    <property type="evidence" value="ECO:0007669"/>
    <property type="project" value="UniProtKB-UniRule"/>
</dbReference>
<keyword evidence="14" id="KW-1185">Reference proteome</keyword>
<evidence type="ECO:0000256" key="7">
    <source>
        <dbReference type="ARBA" id="ARBA00022723"/>
    </source>
</evidence>
<organism evidence="13 14">
    <name type="scientific">Undibacterium pigrum</name>
    <dbReference type="NCBI Taxonomy" id="401470"/>
    <lineage>
        <taxon>Bacteria</taxon>
        <taxon>Pseudomonadati</taxon>
        <taxon>Pseudomonadota</taxon>
        <taxon>Betaproteobacteria</taxon>
        <taxon>Burkholderiales</taxon>
        <taxon>Oxalobacteraceae</taxon>
        <taxon>Undibacterium</taxon>
    </lineage>
</organism>
<dbReference type="PANTHER" id="PTHR33694">
    <property type="entry name" value="UDP-3-O-ACYL-N-ACETYLGLUCOSAMINE DEACETYLASE 1, MITOCHONDRIAL-RELATED"/>
    <property type="match status" value="1"/>
</dbReference>
<evidence type="ECO:0000256" key="2">
    <source>
        <dbReference type="ARBA" id="ARBA00002923"/>
    </source>
</evidence>
<evidence type="ECO:0000256" key="10">
    <source>
        <dbReference type="ARBA" id="ARBA00023098"/>
    </source>
</evidence>
<evidence type="ECO:0000256" key="8">
    <source>
        <dbReference type="ARBA" id="ARBA00022801"/>
    </source>
</evidence>
<keyword evidence="5 12" id="KW-0444">Lipid biosynthesis</keyword>
<comment type="caution">
    <text evidence="13">The sequence shown here is derived from an EMBL/GenBank/DDBJ whole genome shotgun (WGS) entry which is preliminary data.</text>
</comment>
<evidence type="ECO:0000256" key="3">
    <source>
        <dbReference type="ARBA" id="ARBA00005002"/>
    </source>
</evidence>
<comment type="cofactor">
    <cofactor evidence="1 12">
        <name>Zn(2+)</name>
        <dbReference type="ChEBI" id="CHEBI:29105"/>
    </cofactor>
</comment>
<comment type="function">
    <text evidence="2 12">Catalyzes the hydrolysis of UDP-3-O-myristoyl-N-acetylglucosamine to form UDP-3-O-myristoylglucosamine and acetate, the committed step in lipid A biosynthesis.</text>
</comment>
<feature type="binding site" evidence="12">
    <location>
        <position position="256"/>
    </location>
    <ligand>
        <name>Zn(2+)</name>
        <dbReference type="ChEBI" id="CHEBI:29105"/>
    </ligand>
</feature>
<comment type="catalytic activity">
    <reaction evidence="11 12">
        <text>a UDP-3-O-[(3R)-3-hydroxyacyl]-N-acetyl-alpha-D-glucosamine + H2O = a UDP-3-O-[(3R)-3-hydroxyacyl]-alpha-D-glucosamine + acetate</text>
        <dbReference type="Rhea" id="RHEA:67816"/>
        <dbReference type="ChEBI" id="CHEBI:15377"/>
        <dbReference type="ChEBI" id="CHEBI:30089"/>
        <dbReference type="ChEBI" id="CHEBI:137740"/>
        <dbReference type="ChEBI" id="CHEBI:173225"/>
        <dbReference type="EC" id="3.5.1.108"/>
    </reaction>
</comment>
<dbReference type="Gene3D" id="3.30.1700.10">
    <property type="entry name" value="lpxc deacetylase, domain 2"/>
    <property type="match status" value="1"/>
</dbReference>
<proteinExistence type="inferred from homology"/>
<reference evidence="13 14" key="1">
    <citation type="submission" date="2018-05" db="EMBL/GenBank/DDBJ databases">
        <title>Genomic Encyclopedia of Type Strains, Phase IV (KMG-IV): sequencing the most valuable type-strain genomes for metagenomic binning, comparative biology and taxonomic classification.</title>
        <authorList>
            <person name="Goeker M."/>
        </authorList>
    </citation>
    <scope>NUCLEOTIDE SEQUENCE [LARGE SCALE GENOMIC DNA]</scope>
    <source>
        <strain evidence="13 14">DSM 19792</strain>
    </source>
</reference>
<accession>A0A318J7G4</accession>
<dbReference type="UniPathway" id="UPA00359">
    <property type="reaction ID" value="UER00478"/>
</dbReference>
<gene>
    <name evidence="12" type="primary">lpxC</name>
    <name evidence="13" type="ORF">DFR42_103263</name>
</gene>
<dbReference type="InterPro" id="IPR015870">
    <property type="entry name" value="UDP-acyl_N-AcGlcN_deAcase_N"/>
</dbReference>
<dbReference type="InterPro" id="IPR004463">
    <property type="entry name" value="UDP-acyl_GlcNac_deAcase"/>
</dbReference>
<keyword evidence="10 12" id="KW-0443">Lipid metabolism</keyword>
<evidence type="ECO:0000313" key="14">
    <source>
        <dbReference type="Proteomes" id="UP000247792"/>
    </source>
</evidence>
<dbReference type="InterPro" id="IPR011334">
    <property type="entry name" value="UDP-acyl_GlcNac_deAcase_C"/>
</dbReference>
<comment type="similarity">
    <text evidence="12">Belongs to the LpxC family.</text>
</comment>
<evidence type="ECO:0000256" key="11">
    <source>
        <dbReference type="ARBA" id="ARBA00024535"/>
    </source>
</evidence>